<accession>A0A3L8P2H8</accession>
<sequence length="59" mass="6646">MSVAVSSAWEPMAIHTRLLAAEDQLPWHVALRPSIAAPTALTPWKVREVASRRRRETRA</sequence>
<dbReference type="Proteomes" id="UP000281708">
    <property type="component" value="Unassembled WGS sequence"/>
</dbReference>
<keyword evidence="2" id="KW-1185">Reference proteome</keyword>
<evidence type="ECO:0000313" key="1">
    <source>
        <dbReference type="EMBL" id="RLV49495.1"/>
    </source>
</evidence>
<dbReference type="AlphaFoldDB" id="A0A3L8P2H8"/>
<gene>
    <name evidence="1" type="ORF">D9V37_06045</name>
</gene>
<organism evidence="1 2">
    <name type="scientific">Nocardioides mangrovicus</name>
    <dbReference type="NCBI Taxonomy" id="2478913"/>
    <lineage>
        <taxon>Bacteria</taxon>
        <taxon>Bacillati</taxon>
        <taxon>Actinomycetota</taxon>
        <taxon>Actinomycetes</taxon>
        <taxon>Propionibacteriales</taxon>
        <taxon>Nocardioidaceae</taxon>
        <taxon>Nocardioides</taxon>
    </lineage>
</organism>
<reference evidence="1 2" key="1">
    <citation type="submission" date="2018-10" db="EMBL/GenBank/DDBJ databases">
        <title>Marmoricola sp. 4Q3S-7 whole genome shotgun sequence.</title>
        <authorList>
            <person name="Li F."/>
        </authorList>
    </citation>
    <scope>NUCLEOTIDE SEQUENCE [LARGE SCALE GENOMIC DNA]</scope>
    <source>
        <strain evidence="1 2">4Q3S-7</strain>
    </source>
</reference>
<name>A0A3L8P2H8_9ACTN</name>
<dbReference type="EMBL" id="RDBE01000006">
    <property type="protein sequence ID" value="RLV49495.1"/>
    <property type="molecule type" value="Genomic_DNA"/>
</dbReference>
<comment type="caution">
    <text evidence="1">The sequence shown here is derived from an EMBL/GenBank/DDBJ whole genome shotgun (WGS) entry which is preliminary data.</text>
</comment>
<protein>
    <submittedName>
        <fullName evidence="1">Uncharacterized protein</fullName>
    </submittedName>
</protein>
<proteinExistence type="predicted"/>
<evidence type="ECO:0000313" key="2">
    <source>
        <dbReference type="Proteomes" id="UP000281708"/>
    </source>
</evidence>